<dbReference type="AlphaFoldDB" id="A0A368W5Z8"/>
<dbReference type="Proteomes" id="UP000252415">
    <property type="component" value="Unassembled WGS sequence"/>
</dbReference>
<evidence type="ECO:0000313" key="2">
    <source>
        <dbReference type="Proteomes" id="UP000252415"/>
    </source>
</evidence>
<sequence length="227" mass="26048">MSILCVVQHGKDNRFLCPKVILANGVLLLDRGHISYGLFIHQLPIDVAILSCLPSLNHKKSNHVTVREKLKYLLWSLPNQQDYSKPDPETKECMKYIPAGGNFTDIPSEFRPRSVHDQMDSPRTALIWSKGMKGFYLSGDHNNYAFINELDHFLTKSITPMMRELGMDYFEVSGHHDKWNLESLFASRTLQHWDQLVFGLSGFEAVSLGSTSDNQIRMLNLRSRLRL</sequence>
<accession>A0A368W5Z8</accession>
<evidence type="ECO:0000313" key="1">
    <source>
        <dbReference type="EMBL" id="RCW48417.1"/>
    </source>
</evidence>
<protein>
    <submittedName>
        <fullName evidence="1">Uncharacterized protein</fullName>
    </submittedName>
</protein>
<dbReference type="EMBL" id="QPJD01000006">
    <property type="protein sequence ID" value="RCW48417.1"/>
    <property type="molecule type" value="Genomic_DNA"/>
</dbReference>
<reference evidence="1 2" key="1">
    <citation type="submission" date="2018-07" db="EMBL/GenBank/DDBJ databases">
        <title>Genomic Encyclopedia of Type Strains, Phase III (KMG-III): the genomes of soil and plant-associated and newly described type strains.</title>
        <authorList>
            <person name="Whitman W."/>
        </authorList>
    </citation>
    <scope>NUCLEOTIDE SEQUENCE [LARGE SCALE GENOMIC DNA]</scope>
    <source>
        <strain evidence="1 2">CECT 7506</strain>
    </source>
</reference>
<proteinExistence type="predicted"/>
<name>A0A368W5Z8_9BACL</name>
<gene>
    <name evidence="1" type="ORF">DFP97_106117</name>
</gene>
<comment type="caution">
    <text evidence="1">The sequence shown here is derived from an EMBL/GenBank/DDBJ whole genome shotgun (WGS) entry which is preliminary data.</text>
</comment>
<organism evidence="1 2">
    <name type="scientific">Paenibacillus prosopidis</name>
    <dbReference type="NCBI Taxonomy" id="630520"/>
    <lineage>
        <taxon>Bacteria</taxon>
        <taxon>Bacillati</taxon>
        <taxon>Bacillota</taxon>
        <taxon>Bacilli</taxon>
        <taxon>Bacillales</taxon>
        <taxon>Paenibacillaceae</taxon>
        <taxon>Paenibacillus</taxon>
    </lineage>
</organism>
<keyword evidence="2" id="KW-1185">Reference proteome</keyword>